<proteinExistence type="predicted"/>
<organism evidence="2">
    <name type="scientific">uncultured Caudovirales phage</name>
    <dbReference type="NCBI Taxonomy" id="2100421"/>
    <lineage>
        <taxon>Viruses</taxon>
        <taxon>Duplodnaviria</taxon>
        <taxon>Heunggongvirae</taxon>
        <taxon>Uroviricota</taxon>
        <taxon>Caudoviricetes</taxon>
        <taxon>Peduoviridae</taxon>
        <taxon>Maltschvirus</taxon>
        <taxon>Maltschvirus maltsch</taxon>
    </lineage>
</organism>
<name>A0A6J5M737_9CAUD</name>
<protein>
    <recommendedName>
        <fullName evidence="4">S-adenosyl-L-methionine-dependent methyltransferase</fullName>
    </recommendedName>
</protein>
<dbReference type="EMBL" id="LR796389">
    <property type="protein sequence ID" value="CAB4141357.1"/>
    <property type="molecule type" value="Genomic_DNA"/>
</dbReference>
<evidence type="ECO:0000256" key="1">
    <source>
        <dbReference type="SAM" id="MobiDB-lite"/>
    </source>
</evidence>
<reference evidence="2" key="1">
    <citation type="submission" date="2020-04" db="EMBL/GenBank/DDBJ databases">
        <authorList>
            <person name="Chiriac C."/>
            <person name="Salcher M."/>
            <person name="Ghai R."/>
            <person name="Kavagutti S V."/>
        </authorList>
    </citation>
    <scope>NUCLEOTIDE SEQUENCE</scope>
</reference>
<evidence type="ECO:0000313" key="2">
    <source>
        <dbReference type="EMBL" id="CAB4141357.1"/>
    </source>
</evidence>
<evidence type="ECO:0000313" key="3">
    <source>
        <dbReference type="EMBL" id="CAB4157989.1"/>
    </source>
</evidence>
<gene>
    <name evidence="2" type="ORF">UFOVP414_10</name>
    <name evidence="3" type="ORF">UFOVP687_47</name>
</gene>
<feature type="region of interest" description="Disordered" evidence="1">
    <location>
        <begin position="155"/>
        <end position="175"/>
    </location>
</feature>
<accession>A0A6J5M737</accession>
<sequence length="196" mass="22157">MRVLIACEYSGMVRDAFVRAGHYALSCDLLPSEQPGEHYQGDIMDILDDGWDLMIAHPPCTYLCSSGIHWNKRRPERAIQTEDALSFVKLLLDAPIPKIALENPIGIISSRVRKADQIIQPYQFGHDASKATCLWLKNLPKLTATQFVEPRIINGRPRWGNQTDSGQNKLPPSKDRWKIRSETYAGIAEAMARQWG</sequence>
<dbReference type="EMBL" id="LR796665">
    <property type="protein sequence ID" value="CAB4157989.1"/>
    <property type="molecule type" value="Genomic_DNA"/>
</dbReference>
<evidence type="ECO:0008006" key="4">
    <source>
        <dbReference type="Google" id="ProtNLM"/>
    </source>
</evidence>
<feature type="compositionally biased region" description="Polar residues" evidence="1">
    <location>
        <begin position="160"/>
        <end position="170"/>
    </location>
</feature>